<proteinExistence type="predicted"/>
<organism evidence="1 2">
    <name type="scientific">Dokdonella soli</name>
    <dbReference type="NCBI Taxonomy" id="529810"/>
    <lineage>
        <taxon>Bacteria</taxon>
        <taxon>Pseudomonadati</taxon>
        <taxon>Pseudomonadota</taxon>
        <taxon>Gammaproteobacteria</taxon>
        <taxon>Lysobacterales</taxon>
        <taxon>Rhodanobacteraceae</taxon>
        <taxon>Dokdonella</taxon>
    </lineage>
</organism>
<keyword evidence="2" id="KW-1185">Reference proteome</keyword>
<evidence type="ECO:0000313" key="1">
    <source>
        <dbReference type="EMBL" id="GAA0707386.1"/>
    </source>
</evidence>
<dbReference type="EMBL" id="BAAAEU010000002">
    <property type="protein sequence ID" value="GAA0707386.1"/>
    <property type="molecule type" value="Genomic_DNA"/>
</dbReference>
<evidence type="ECO:0000313" key="2">
    <source>
        <dbReference type="Proteomes" id="UP001501523"/>
    </source>
</evidence>
<dbReference type="RefSeq" id="WP_343787030.1">
    <property type="nucleotide sequence ID" value="NZ_BAAAEU010000002.1"/>
</dbReference>
<gene>
    <name evidence="1" type="ORF">GCM10009105_06150</name>
</gene>
<dbReference type="InterPro" id="IPR028185">
    <property type="entry name" value="Imm70"/>
</dbReference>
<dbReference type="Pfam" id="PF15601">
    <property type="entry name" value="Imm70"/>
    <property type="match status" value="1"/>
</dbReference>
<protein>
    <submittedName>
        <fullName evidence="1">Uncharacterized protein</fullName>
    </submittedName>
</protein>
<sequence>MTVGIKVGSIVSEIGASSFLNAFFSTVAGLLENDDAGTRFPVISKDLYEGHVEAGKIEKAIAELKVIHDELMKYPPSAVIWDVEDRSKTPPWGSRISPSITSMANYFVSSTGRDLIQLLTETFQHALKHMRAVDIV</sequence>
<reference evidence="1 2" key="1">
    <citation type="journal article" date="2019" name="Int. J. Syst. Evol. Microbiol.">
        <title>The Global Catalogue of Microorganisms (GCM) 10K type strain sequencing project: providing services to taxonomists for standard genome sequencing and annotation.</title>
        <authorList>
            <consortium name="The Broad Institute Genomics Platform"/>
            <consortium name="The Broad Institute Genome Sequencing Center for Infectious Disease"/>
            <person name="Wu L."/>
            <person name="Ma J."/>
        </authorList>
    </citation>
    <scope>NUCLEOTIDE SEQUENCE [LARGE SCALE GENOMIC DNA]</scope>
    <source>
        <strain evidence="1 2">JCM 15421</strain>
    </source>
</reference>
<name>A0ABN1ICZ7_9GAMM</name>
<dbReference type="Proteomes" id="UP001501523">
    <property type="component" value="Unassembled WGS sequence"/>
</dbReference>
<comment type="caution">
    <text evidence="1">The sequence shown here is derived from an EMBL/GenBank/DDBJ whole genome shotgun (WGS) entry which is preliminary data.</text>
</comment>
<accession>A0ABN1ICZ7</accession>